<dbReference type="InterPro" id="IPR027417">
    <property type="entry name" value="P-loop_NTPase"/>
</dbReference>
<organism evidence="4 5">
    <name type="scientific">Ordospora colligata OC4</name>
    <dbReference type="NCBI Taxonomy" id="1354746"/>
    <lineage>
        <taxon>Eukaryota</taxon>
        <taxon>Fungi</taxon>
        <taxon>Fungi incertae sedis</taxon>
        <taxon>Microsporidia</taxon>
        <taxon>Ordosporidae</taxon>
        <taxon>Ordospora</taxon>
    </lineage>
</organism>
<reference evidence="4 5" key="1">
    <citation type="journal article" date="2014" name="MBio">
        <title>The Ordospora colligata genome; evolution of extreme reduction in microsporidia and host-to-parasite horizontal gene transfer.</title>
        <authorList>
            <person name="Pombert J.-F."/>
            <person name="Haag K.L."/>
            <person name="Beidas S."/>
            <person name="Ebert D."/>
            <person name="Keeling P.J."/>
        </authorList>
    </citation>
    <scope>NUCLEOTIDE SEQUENCE [LARGE SCALE GENOMIC DNA]</scope>
    <source>
        <strain evidence="4 5">OC4</strain>
    </source>
</reference>
<gene>
    <name evidence="4" type="ORF">M896_100270</name>
</gene>
<dbReference type="RefSeq" id="XP_014563085.1">
    <property type="nucleotide sequence ID" value="XM_014707599.1"/>
</dbReference>
<dbReference type="InterPro" id="IPR030379">
    <property type="entry name" value="G_SEPTIN_dom"/>
</dbReference>
<keyword evidence="5" id="KW-1185">Reference proteome</keyword>
<protein>
    <submittedName>
        <fullName evidence="4">Septin</fullName>
    </submittedName>
</protein>
<dbReference type="SMR" id="A0A0B2UI60"/>
<dbReference type="Pfam" id="PF00735">
    <property type="entry name" value="Septin"/>
    <property type="match status" value="1"/>
</dbReference>
<evidence type="ECO:0000313" key="5">
    <source>
        <dbReference type="Proteomes" id="UP000031056"/>
    </source>
</evidence>
<dbReference type="GO" id="GO:0032156">
    <property type="term" value="C:septin cytoskeleton"/>
    <property type="evidence" value="ECO:0007669"/>
    <property type="project" value="UniProtKB-ARBA"/>
</dbReference>
<dbReference type="PROSITE" id="PS51719">
    <property type="entry name" value="G_SEPTIN"/>
    <property type="match status" value="1"/>
</dbReference>
<feature type="domain" description="Septin-type G" evidence="3">
    <location>
        <begin position="6"/>
        <end position="263"/>
    </location>
</feature>
<dbReference type="SUPFAM" id="SSF52540">
    <property type="entry name" value="P-loop containing nucleoside triphosphate hydrolases"/>
    <property type="match status" value="1"/>
</dbReference>
<dbReference type="STRING" id="1354746.A0A0B2UI60"/>
<sequence>MIVKKQNRRFTLMAVGERGSGKSSFFNTLIGKQIISSKKQEEIDLYMLNLDCEGVSQRVTLIDMPGFGETLNDSGLQETICDFIKAQLDMFIAEESKIRRNPKYEDTRVHCMLYFIPSTSSGLKNKDIVFLKKVSGLVNIIPVISKADGLSILERAEMKERIVEQMKYYDIEIFDLDDPDLCPTPSVANDLNRLIPFLTISTNKATPELRMKSCMWGDISIDNALHCDVAALRELLLSTHINGLIDYTASEIYESYRATVLENGIRN</sequence>
<evidence type="ECO:0000259" key="3">
    <source>
        <dbReference type="PROSITE" id="PS51719"/>
    </source>
</evidence>
<dbReference type="PIRSF" id="PIRSF006698">
    <property type="entry name" value="Septin"/>
    <property type="match status" value="1"/>
</dbReference>
<keyword evidence="2" id="KW-0342">GTP-binding</keyword>
<proteinExistence type="predicted"/>
<dbReference type="FunCoup" id="A0A0B2UI60">
    <property type="interactions" value="8"/>
</dbReference>
<keyword evidence="1" id="KW-0547">Nucleotide-binding</keyword>
<dbReference type="EMBL" id="JOKQ01000010">
    <property type="protein sequence ID" value="KHN69043.1"/>
    <property type="molecule type" value="Genomic_DNA"/>
</dbReference>
<dbReference type="AlphaFoldDB" id="A0A0B2UI60"/>
<dbReference type="GO" id="GO:0005525">
    <property type="term" value="F:GTP binding"/>
    <property type="evidence" value="ECO:0007669"/>
    <property type="project" value="UniProtKB-KW"/>
</dbReference>
<dbReference type="GO" id="GO:0005938">
    <property type="term" value="C:cell cortex"/>
    <property type="evidence" value="ECO:0007669"/>
    <property type="project" value="UniProtKB-ARBA"/>
</dbReference>
<evidence type="ECO:0000256" key="1">
    <source>
        <dbReference type="ARBA" id="ARBA00022741"/>
    </source>
</evidence>
<dbReference type="VEuPathDB" id="MicrosporidiaDB:M896_100270"/>
<dbReference type="HOGENOM" id="CLU_017718_7_0_1"/>
<dbReference type="InParanoid" id="A0A0B2UI60"/>
<dbReference type="PANTHER" id="PTHR18884">
    <property type="entry name" value="SEPTIN"/>
    <property type="match status" value="1"/>
</dbReference>
<dbReference type="Proteomes" id="UP000031056">
    <property type="component" value="Unassembled WGS sequence"/>
</dbReference>
<comment type="caution">
    <text evidence="4">The sequence shown here is derived from an EMBL/GenBank/DDBJ whole genome shotgun (WGS) entry which is preliminary data.</text>
</comment>
<dbReference type="OrthoDB" id="416553at2759"/>
<accession>A0A0B2UI60</accession>
<evidence type="ECO:0000256" key="2">
    <source>
        <dbReference type="ARBA" id="ARBA00023134"/>
    </source>
</evidence>
<dbReference type="InterPro" id="IPR016491">
    <property type="entry name" value="Septin"/>
</dbReference>
<dbReference type="Gene3D" id="3.40.50.300">
    <property type="entry name" value="P-loop containing nucleotide triphosphate hydrolases"/>
    <property type="match status" value="1"/>
</dbReference>
<evidence type="ECO:0000313" key="4">
    <source>
        <dbReference type="EMBL" id="KHN69043.1"/>
    </source>
</evidence>
<dbReference type="GeneID" id="26262437"/>
<name>A0A0B2UI60_9MICR</name>